<keyword evidence="4 5" id="KW-0732">Signal</keyword>
<feature type="signal peptide" evidence="5">
    <location>
        <begin position="1"/>
        <end position="26"/>
    </location>
</feature>
<evidence type="ECO:0000256" key="3">
    <source>
        <dbReference type="ARBA" id="ARBA00022448"/>
    </source>
</evidence>
<comment type="subcellular location">
    <subcellularLocation>
        <location evidence="1">Cell envelope</location>
    </subcellularLocation>
</comment>
<evidence type="ECO:0000256" key="1">
    <source>
        <dbReference type="ARBA" id="ARBA00004196"/>
    </source>
</evidence>
<evidence type="ECO:0000256" key="2">
    <source>
        <dbReference type="ARBA" id="ARBA00008520"/>
    </source>
</evidence>
<keyword evidence="7" id="KW-1185">Reference proteome</keyword>
<dbReference type="PANTHER" id="PTHR43649:SF31">
    <property type="entry name" value="SN-GLYCEROL-3-PHOSPHATE-BINDING PERIPLASMIC PROTEIN UGPB"/>
    <property type="match status" value="1"/>
</dbReference>
<dbReference type="Gene3D" id="3.40.190.10">
    <property type="entry name" value="Periplasmic binding protein-like II"/>
    <property type="match status" value="2"/>
</dbReference>
<accession>A0ABQ4GT54</accession>
<dbReference type="RefSeq" id="WP_204050750.1">
    <property type="nucleotide sequence ID" value="NZ_BOOF01000032.1"/>
</dbReference>
<evidence type="ECO:0000256" key="4">
    <source>
        <dbReference type="ARBA" id="ARBA00022729"/>
    </source>
</evidence>
<name>A0ABQ4GT54_9ACTN</name>
<reference evidence="6 7" key="1">
    <citation type="submission" date="2021-01" db="EMBL/GenBank/DDBJ databases">
        <title>Whole genome shotgun sequence of Microbispora siamensis NBRC 104113.</title>
        <authorList>
            <person name="Komaki H."/>
            <person name="Tamura T."/>
        </authorList>
    </citation>
    <scope>NUCLEOTIDE SEQUENCE [LARGE SCALE GENOMIC DNA]</scope>
    <source>
        <strain evidence="6 7">NBRC 104113</strain>
    </source>
</reference>
<gene>
    <name evidence="6" type="ORF">Msi02_53310</name>
</gene>
<comment type="caution">
    <text evidence="6">The sequence shown here is derived from an EMBL/GenBank/DDBJ whole genome shotgun (WGS) entry which is preliminary data.</text>
</comment>
<dbReference type="Pfam" id="PF01547">
    <property type="entry name" value="SBP_bac_1"/>
    <property type="match status" value="1"/>
</dbReference>
<evidence type="ECO:0000256" key="5">
    <source>
        <dbReference type="SAM" id="SignalP"/>
    </source>
</evidence>
<dbReference type="SUPFAM" id="SSF53850">
    <property type="entry name" value="Periplasmic binding protein-like II"/>
    <property type="match status" value="1"/>
</dbReference>
<evidence type="ECO:0000313" key="6">
    <source>
        <dbReference type="EMBL" id="GIH64514.1"/>
    </source>
</evidence>
<dbReference type="Proteomes" id="UP000660454">
    <property type="component" value="Unassembled WGS sequence"/>
</dbReference>
<sequence>MTFSIARHRRRAAAVALPLATGLLLAACGGEDGSTANGEEPQTITLSYASANTGEKAYETLAQDYMKAHPGVTIKTNRIALNAYNQTLTTQMQAGNGPDVMYINAGTGQAGSVGQLGKAGLLMDLDSSLKSVLPEGTEELYSLDGKLLGVPSAVTISAIVYNDDLAKQNGVTVTPSSTLQDVLSQCGKVKAAGKSIFGLAGSVPQNPGIMAMEIASSTVYGPNPNWNQDRAAGKTTFAQTQGWRDALQAVIDLNKSGCFQDGAAGAGFDALTNGASQGKLFGFFAPSGATKDIMDAAQGHVKLIALPFPAPQGTQTYAALTANIGLAGNAKTKSPKLVQDFIKFSVSPDEAKKFADAQGSIPVGSDIATSDLLPQYQPIADMLKNKQYRPFGIDTWPNGQVYDALGSGATGLLTGQKTIDDVLKAMDAAWSS</sequence>
<dbReference type="PANTHER" id="PTHR43649">
    <property type="entry name" value="ARABINOSE-BINDING PROTEIN-RELATED"/>
    <property type="match status" value="1"/>
</dbReference>
<protein>
    <submittedName>
        <fullName evidence="6">Sugar ABC transporter substrate-binding protein</fullName>
    </submittedName>
</protein>
<dbReference type="InterPro" id="IPR050490">
    <property type="entry name" value="Bact_solute-bd_prot1"/>
</dbReference>
<dbReference type="EMBL" id="BOOF01000032">
    <property type="protein sequence ID" value="GIH64514.1"/>
    <property type="molecule type" value="Genomic_DNA"/>
</dbReference>
<keyword evidence="3" id="KW-0813">Transport</keyword>
<comment type="similarity">
    <text evidence="2">Belongs to the bacterial solute-binding protein 1 family.</text>
</comment>
<evidence type="ECO:0000313" key="7">
    <source>
        <dbReference type="Proteomes" id="UP000660454"/>
    </source>
</evidence>
<dbReference type="InterPro" id="IPR006059">
    <property type="entry name" value="SBP"/>
</dbReference>
<organism evidence="6 7">
    <name type="scientific">Microbispora siamensis</name>
    <dbReference type="NCBI Taxonomy" id="564413"/>
    <lineage>
        <taxon>Bacteria</taxon>
        <taxon>Bacillati</taxon>
        <taxon>Actinomycetota</taxon>
        <taxon>Actinomycetes</taxon>
        <taxon>Streptosporangiales</taxon>
        <taxon>Streptosporangiaceae</taxon>
        <taxon>Microbispora</taxon>
    </lineage>
</organism>
<proteinExistence type="inferred from homology"/>
<dbReference type="PROSITE" id="PS51257">
    <property type="entry name" value="PROKAR_LIPOPROTEIN"/>
    <property type="match status" value="1"/>
</dbReference>
<feature type="chain" id="PRO_5046066878" evidence="5">
    <location>
        <begin position="27"/>
        <end position="432"/>
    </location>
</feature>